<comment type="caution">
    <text evidence="2">The sequence shown here is derived from an EMBL/GenBank/DDBJ whole genome shotgun (WGS) entry which is preliminary data.</text>
</comment>
<evidence type="ECO:0000313" key="3">
    <source>
        <dbReference type="Proteomes" id="UP000315889"/>
    </source>
</evidence>
<dbReference type="AlphaFoldDB" id="A0A520MNR8"/>
<feature type="signal peptide" evidence="1">
    <location>
        <begin position="1"/>
        <end position="20"/>
    </location>
</feature>
<feature type="chain" id="PRO_5021901945" description="Lipoprotein" evidence="1">
    <location>
        <begin position="21"/>
        <end position="132"/>
    </location>
</feature>
<organism evidence="2 3">
    <name type="scientific">SAR92 clade bacterium</name>
    <dbReference type="NCBI Taxonomy" id="2315479"/>
    <lineage>
        <taxon>Bacteria</taxon>
        <taxon>Pseudomonadati</taxon>
        <taxon>Pseudomonadota</taxon>
        <taxon>Gammaproteobacteria</taxon>
        <taxon>Cellvibrionales</taxon>
        <taxon>Porticoccaceae</taxon>
        <taxon>SAR92 clade</taxon>
    </lineage>
</organism>
<dbReference type="Proteomes" id="UP000315889">
    <property type="component" value="Unassembled WGS sequence"/>
</dbReference>
<accession>A0A520MNR8</accession>
<evidence type="ECO:0000256" key="1">
    <source>
        <dbReference type="SAM" id="SignalP"/>
    </source>
</evidence>
<name>A0A520MNR8_9GAMM</name>
<keyword evidence="1" id="KW-0732">Signal</keyword>
<reference evidence="2 3" key="1">
    <citation type="submission" date="2019-02" db="EMBL/GenBank/DDBJ databases">
        <title>Prokaryotic population dynamics and viral predation in marine succession experiment using metagenomics: the confinement effect.</title>
        <authorList>
            <person name="Haro-Moreno J.M."/>
            <person name="Rodriguez-Valera F."/>
            <person name="Lopez-Perez M."/>
        </authorList>
    </citation>
    <scope>NUCLEOTIDE SEQUENCE [LARGE SCALE GENOMIC DNA]</scope>
    <source>
        <strain evidence="2">MED-G170</strain>
    </source>
</reference>
<sequence>MKLRLTAVLAPILLSGCASVMEGSDQGININTTGCEDSGVIICSVRNSEGASTITAPASVSVEKARGPLTVNCESRDKSASGSTIVESNYEAMNAGNILVGGFIGIGVDAATGAMWKYPTAIVVPMSCPSAE</sequence>
<evidence type="ECO:0008006" key="4">
    <source>
        <dbReference type="Google" id="ProtNLM"/>
    </source>
</evidence>
<evidence type="ECO:0000313" key="2">
    <source>
        <dbReference type="EMBL" id="RZO22862.1"/>
    </source>
</evidence>
<dbReference type="PROSITE" id="PS51257">
    <property type="entry name" value="PROKAR_LIPOPROTEIN"/>
    <property type="match status" value="1"/>
</dbReference>
<dbReference type="EMBL" id="SHBP01000001">
    <property type="protein sequence ID" value="RZO22862.1"/>
    <property type="molecule type" value="Genomic_DNA"/>
</dbReference>
<protein>
    <recommendedName>
        <fullName evidence="4">Lipoprotein</fullName>
    </recommendedName>
</protein>
<proteinExistence type="predicted"/>
<gene>
    <name evidence="2" type="ORF">EVB03_00415</name>
</gene>